<dbReference type="Pfam" id="PF02223">
    <property type="entry name" value="Thymidylate_kin"/>
    <property type="match status" value="1"/>
</dbReference>
<gene>
    <name evidence="1" type="ORF">HAP41_0000048780</name>
</gene>
<dbReference type="InterPro" id="IPR027417">
    <property type="entry name" value="P-loop_NTPase"/>
</dbReference>
<evidence type="ECO:0000313" key="1">
    <source>
        <dbReference type="EMBL" id="UPT92165.1"/>
    </source>
</evidence>
<dbReference type="InterPro" id="IPR039430">
    <property type="entry name" value="Thymidylate_kin-like_dom"/>
</dbReference>
<dbReference type="SUPFAM" id="SSF52540">
    <property type="entry name" value="P-loop containing nucleoside triphosphate hydrolases"/>
    <property type="match status" value="1"/>
</dbReference>
<name>A0A8T5VI26_9BRAD</name>
<reference evidence="1" key="1">
    <citation type="journal article" date="2017" name="Syst. Appl. Microbiol.">
        <title>Soybeans inoculated with root zone soils of Canadian native legumes harbour diverse and novel Bradyrhizobium spp. that possess agricultural potential.</title>
        <authorList>
            <person name="Bromfield E.S.P."/>
            <person name="Cloutier S."/>
            <person name="Tambong J.T."/>
            <person name="Tran Thi T.V."/>
        </authorList>
    </citation>
    <scope>NUCLEOTIDE SEQUENCE</scope>
    <source>
        <strain evidence="1">1S5</strain>
    </source>
</reference>
<dbReference type="Gene3D" id="3.40.50.300">
    <property type="entry name" value="P-loop containing nucleotide triphosphate hydrolases"/>
    <property type="match status" value="1"/>
</dbReference>
<sequence>MQFSDDTPSQGDIPEVYPKQPPINLLEPALLRPNNFFAFEGVDGAGKSSLIAEVIAACRAREVATRVMKLGRSDVTAHALERAKWLNSNPMTFNLLNWVSLYEQATQARADLNSDVRVLVDRYILTLKVRGLLEGMSTDFMEPLAANLPRPSILFFIDCDPDLCCQRILSSHRTITYFEAGSRIVDGLGQPMLERDPSARQVSPAREAGLRSHLHRMRAALKALAEREDNVVMVDNSGPPQRALAVILAAMGLS</sequence>
<keyword evidence="1" id="KW-0614">Plasmid</keyword>
<proteinExistence type="predicted"/>
<reference evidence="1" key="2">
    <citation type="submission" date="2022-04" db="EMBL/GenBank/DDBJ databases">
        <authorList>
            <person name="Bromfield E.S.P."/>
            <person name="Cloutier S."/>
        </authorList>
    </citation>
    <scope>NUCLEOTIDE SEQUENCE</scope>
    <source>
        <strain evidence="1">1S5</strain>
        <plasmid evidence="1">pBb1S5a</plasmid>
    </source>
</reference>
<dbReference type="AlphaFoldDB" id="A0A8T5VI26"/>
<protein>
    <submittedName>
        <fullName evidence="1">Uncharacterized protein</fullName>
    </submittedName>
</protein>
<dbReference type="EMBL" id="CP096256">
    <property type="protein sequence ID" value="UPT92165.1"/>
    <property type="molecule type" value="Genomic_DNA"/>
</dbReference>
<accession>A0A8T5VI26</accession>
<evidence type="ECO:0000313" key="2">
    <source>
        <dbReference type="Proteomes" id="UP000551709"/>
    </source>
</evidence>
<geneLocation type="plasmid" evidence="1 2">
    <name>pBb1S5a</name>
</geneLocation>
<organism evidence="1 2">
    <name type="scientific">Bradyrhizobium barranii subsp. apii</name>
    <dbReference type="NCBI Taxonomy" id="2819348"/>
    <lineage>
        <taxon>Bacteria</taxon>
        <taxon>Pseudomonadati</taxon>
        <taxon>Pseudomonadota</taxon>
        <taxon>Alphaproteobacteria</taxon>
        <taxon>Hyphomicrobiales</taxon>
        <taxon>Nitrobacteraceae</taxon>
        <taxon>Bradyrhizobium</taxon>
        <taxon>Bradyrhizobium barranii</taxon>
    </lineage>
</organism>
<dbReference type="Proteomes" id="UP000551709">
    <property type="component" value="Plasmid pBb1S5a"/>
</dbReference>
<dbReference type="RefSeq" id="WP_166106879.1">
    <property type="nucleotide sequence ID" value="NZ_CP096256.1"/>
</dbReference>